<evidence type="ECO:0000313" key="3">
    <source>
        <dbReference type="EMBL" id="MEI4551959.1"/>
    </source>
</evidence>
<accession>A0ABU8EY95</accession>
<feature type="signal peptide" evidence="2">
    <location>
        <begin position="1"/>
        <end position="23"/>
    </location>
</feature>
<comment type="caution">
    <text evidence="3">The sequence shown here is derived from an EMBL/GenBank/DDBJ whole genome shotgun (WGS) entry which is preliminary data.</text>
</comment>
<protein>
    <submittedName>
        <fullName evidence="3">DUF3450 family protein</fullName>
    </submittedName>
</protein>
<evidence type="ECO:0000256" key="1">
    <source>
        <dbReference type="SAM" id="Coils"/>
    </source>
</evidence>
<feature type="chain" id="PRO_5045333789" evidence="2">
    <location>
        <begin position="24"/>
        <end position="252"/>
    </location>
</feature>
<keyword evidence="1" id="KW-0175">Coiled coil</keyword>
<keyword evidence="2" id="KW-0732">Signal</keyword>
<proteinExistence type="predicted"/>
<evidence type="ECO:0000256" key="2">
    <source>
        <dbReference type="SAM" id="SignalP"/>
    </source>
</evidence>
<name>A0ABU8EY95_9GAMM</name>
<dbReference type="EMBL" id="JBAWKS010000002">
    <property type="protein sequence ID" value="MEI4551959.1"/>
    <property type="molecule type" value="Genomic_DNA"/>
</dbReference>
<feature type="coiled-coil region" evidence="1">
    <location>
        <begin position="54"/>
        <end position="88"/>
    </location>
</feature>
<sequence length="252" mass="29023">MKTPKKITLVLLIATACLFESHASTIKDYQLLVDKWLNLHKQRNQLIADWQSQKPLLEQRLRLLNIEKQRLKEKLAQSKQHNDEVSERRNQILLAQSKLESEQHELALWLEQSISYAHSQITSLPPPLANTWRQSLLQITDASTDSETLEVLLLLQSKRQAFNQRISFEKSKITLATGENVLLEQIYIGEKLAYASTPDGTQTGIGFVANNQWQWQLNNEMPYADFVKAKAILQHRQEADFIALPVTLEQTQ</sequence>
<reference evidence="3 4" key="1">
    <citation type="submission" date="2023-12" db="EMBL/GenBank/DDBJ databases">
        <title>Friends and Foes: Symbiotic and Algicidal bacterial influence on Karenia brevis blooms.</title>
        <authorList>
            <person name="Fei C."/>
            <person name="Mohamed A.R."/>
            <person name="Booker A."/>
            <person name="Arshad M."/>
            <person name="Klass S."/>
            <person name="Ahn S."/>
            <person name="Gilbert P.M."/>
            <person name="Heil C.A."/>
            <person name="Martinez J.M."/>
            <person name="Amin S.A."/>
        </authorList>
    </citation>
    <scope>NUCLEOTIDE SEQUENCE [LARGE SCALE GENOMIC DNA]</scope>
    <source>
        <strain evidence="3 4">CE15</strain>
    </source>
</reference>
<organism evidence="3 4">
    <name type="scientific">Pseudoalteromonas spongiae</name>
    <dbReference type="NCBI Taxonomy" id="298657"/>
    <lineage>
        <taxon>Bacteria</taxon>
        <taxon>Pseudomonadati</taxon>
        <taxon>Pseudomonadota</taxon>
        <taxon>Gammaproteobacteria</taxon>
        <taxon>Alteromonadales</taxon>
        <taxon>Pseudoalteromonadaceae</taxon>
        <taxon>Pseudoalteromonas</taxon>
    </lineage>
</organism>
<dbReference type="Pfam" id="PF11932">
    <property type="entry name" value="DUF3450"/>
    <property type="match status" value="1"/>
</dbReference>
<keyword evidence="4" id="KW-1185">Reference proteome</keyword>
<gene>
    <name evidence="3" type="ORF">WAE96_19945</name>
</gene>
<dbReference type="PROSITE" id="PS51257">
    <property type="entry name" value="PROKAR_LIPOPROTEIN"/>
    <property type="match status" value="1"/>
</dbReference>
<dbReference type="InterPro" id="IPR016866">
    <property type="entry name" value="UCP028069"/>
</dbReference>
<evidence type="ECO:0000313" key="4">
    <source>
        <dbReference type="Proteomes" id="UP001382455"/>
    </source>
</evidence>
<dbReference type="Proteomes" id="UP001382455">
    <property type="component" value="Unassembled WGS sequence"/>
</dbReference>
<dbReference type="RefSeq" id="WP_336436841.1">
    <property type="nucleotide sequence ID" value="NZ_JBAWKS010000002.1"/>
</dbReference>